<evidence type="ECO:0000256" key="2">
    <source>
        <dbReference type="ARBA" id="ARBA00022603"/>
    </source>
</evidence>
<keyword evidence="2" id="KW-0489">Methyltransferase</keyword>
<dbReference type="PANTHER" id="PTHR43619:SF2">
    <property type="entry name" value="S-ADENOSYL-L-METHIONINE-DEPENDENT METHYLTRANSFERASES SUPERFAMILY PROTEIN"/>
    <property type="match status" value="1"/>
</dbReference>
<dbReference type="PANTHER" id="PTHR43619">
    <property type="entry name" value="S-ADENOSYL-L-METHIONINE-DEPENDENT METHYLTRANSFERASE YKTD-RELATED"/>
    <property type="match status" value="1"/>
</dbReference>
<comment type="similarity">
    <text evidence="1">Belongs to the UPF0677 family.</text>
</comment>
<dbReference type="Proteomes" id="UP001279734">
    <property type="component" value="Unassembled WGS sequence"/>
</dbReference>
<gene>
    <name evidence="4" type="ORF">Nepgr_022284</name>
</gene>
<protein>
    <recommendedName>
        <fullName evidence="6">S-adenosyl-L-methionine-dependent methyltransferase</fullName>
    </recommendedName>
</protein>
<proteinExistence type="inferred from homology"/>
<dbReference type="NCBIfam" id="TIGR00027">
    <property type="entry name" value="mthyl_TIGR00027"/>
    <property type="match status" value="1"/>
</dbReference>
<evidence type="ECO:0000313" key="4">
    <source>
        <dbReference type="EMBL" id="GMH20443.1"/>
    </source>
</evidence>
<dbReference type="InterPro" id="IPR029063">
    <property type="entry name" value="SAM-dependent_MTases_sf"/>
</dbReference>
<keyword evidence="5" id="KW-1185">Reference proteome</keyword>
<dbReference type="Gene3D" id="3.40.50.150">
    <property type="entry name" value="Vaccinia Virus protein VP39"/>
    <property type="match status" value="1"/>
</dbReference>
<dbReference type="GO" id="GO:0032259">
    <property type="term" value="P:methylation"/>
    <property type="evidence" value="ECO:0007669"/>
    <property type="project" value="UniProtKB-KW"/>
</dbReference>
<reference evidence="4" key="1">
    <citation type="submission" date="2023-05" db="EMBL/GenBank/DDBJ databases">
        <title>Nepenthes gracilis genome sequencing.</title>
        <authorList>
            <person name="Fukushima K."/>
        </authorList>
    </citation>
    <scope>NUCLEOTIDE SEQUENCE</scope>
    <source>
        <strain evidence="4">SING2019-196</strain>
    </source>
</reference>
<dbReference type="InterPro" id="IPR011610">
    <property type="entry name" value="SAM_mthyl_Trfase_ML2640-like"/>
</dbReference>
<comment type="caution">
    <text evidence="4">The sequence shown here is derived from an EMBL/GenBank/DDBJ whole genome shotgun (WGS) entry which is preliminary data.</text>
</comment>
<evidence type="ECO:0008006" key="6">
    <source>
        <dbReference type="Google" id="ProtNLM"/>
    </source>
</evidence>
<evidence type="ECO:0000313" key="5">
    <source>
        <dbReference type="Proteomes" id="UP001279734"/>
    </source>
</evidence>
<name>A0AAD3XWU3_NEPGR</name>
<dbReference type="Pfam" id="PF04072">
    <property type="entry name" value="LCM"/>
    <property type="match status" value="1"/>
</dbReference>
<evidence type="ECO:0000256" key="1">
    <source>
        <dbReference type="ARBA" id="ARBA00008138"/>
    </source>
</evidence>
<evidence type="ECO:0000256" key="3">
    <source>
        <dbReference type="ARBA" id="ARBA00022679"/>
    </source>
</evidence>
<organism evidence="4 5">
    <name type="scientific">Nepenthes gracilis</name>
    <name type="common">Slender pitcher plant</name>
    <dbReference type="NCBI Taxonomy" id="150966"/>
    <lineage>
        <taxon>Eukaryota</taxon>
        <taxon>Viridiplantae</taxon>
        <taxon>Streptophyta</taxon>
        <taxon>Embryophyta</taxon>
        <taxon>Tracheophyta</taxon>
        <taxon>Spermatophyta</taxon>
        <taxon>Magnoliopsida</taxon>
        <taxon>eudicotyledons</taxon>
        <taxon>Gunneridae</taxon>
        <taxon>Pentapetalae</taxon>
        <taxon>Caryophyllales</taxon>
        <taxon>Nepenthaceae</taxon>
        <taxon>Nepenthes</taxon>
    </lineage>
</organism>
<accession>A0AAD3XWU3</accession>
<sequence length="330" mass="37323">MHVCIFITPKGSTFLWMECIGGLTHASRAAVSNIPKTFTSIKKNGRVRANLNGNDDPLFQAAVAAAVLRFQETRRPEPLFVDPYVGILVPSNAQINEKPYRHCHCLATKFIDDKLLDTVKSVDGPRQVVLLTDGMDTRPYRLSWLKSTVIFEISPESVYKEAARKLSEVGAQIPRSCLFVHVPAESPDLQRDLRRRGFNANRPSVWILQGFPLLTLTSFEDVLFTVSSLAMKGCLLSGELPSWLAEAESVMKSDRKKLMEKVFMGHGFAVDVIDYGDVARSLSMEQPKGEHNYILFSAEHLRLSDDQMENWRREFQRIEDEGDEEGFEEL</sequence>
<dbReference type="GO" id="GO:0008168">
    <property type="term" value="F:methyltransferase activity"/>
    <property type="evidence" value="ECO:0007669"/>
    <property type="project" value="UniProtKB-KW"/>
</dbReference>
<keyword evidence="3" id="KW-0808">Transferase</keyword>
<dbReference type="SUPFAM" id="SSF53335">
    <property type="entry name" value="S-adenosyl-L-methionine-dependent methyltransferases"/>
    <property type="match status" value="1"/>
</dbReference>
<dbReference type="AlphaFoldDB" id="A0AAD3XWU3"/>
<dbReference type="EMBL" id="BSYO01000022">
    <property type="protein sequence ID" value="GMH20443.1"/>
    <property type="molecule type" value="Genomic_DNA"/>
</dbReference>
<dbReference type="InterPro" id="IPR007213">
    <property type="entry name" value="Ppm1/Ppm2/Tcmp"/>
</dbReference>